<comment type="caution">
    <text evidence="2">The sequence shown here is derived from an EMBL/GenBank/DDBJ whole genome shotgun (WGS) entry which is preliminary data.</text>
</comment>
<protein>
    <submittedName>
        <fullName evidence="2">Uncharacterized protein</fullName>
    </submittedName>
</protein>
<evidence type="ECO:0000313" key="3">
    <source>
        <dbReference type="Proteomes" id="UP000178425"/>
    </source>
</evidence>
<accession>A0A1F5WQ62</accession>
<evidence type="ECO:0000313" key="2">
    <source>
        <dbReference type="EMBL" id="OGF77760.1"/>
    </source>
</evidence>
<keyword evidence="1" id="KW-0812">Transmembrane</keyword>
<sequence length="573" mass="61330">MNFLNRKNWVTILFIGFVIILAIVGSTISVIAQDLNKITYPVADLGNCANQQECKAYCSVSDNYSKCAAFAKKIGLDIEIPLEQRAILEAMQKGEGPGQCKDEASCRNYCEDIDHIEECISFVEKFNLASGDELKEIRKMADVKKAGVAFPGNCKTKESCMQYCDNSANAVVCMEFALKAGFIPKEDAEAVSKILPYLKSGGKLPGGCTTKESCDTYCNNNTNVTECVNFAEKAGFMTKEDADMVRKAGGKGPGNCGSREACDSYCKDETHIDECVDFAVRAGLISAEDAEMAKRFKITSGPGGCKSKAECEAFCVTNQDVCFEFAKDHGMLSEEDLKNIEEQKKFLESLDKASPEWLVCMEKELGSSFFERFKVGKLTQTEAKSPALEKAQRKCGGEMAQEKQIACLALSCAEFEACLKALESSGGEQGGEQQGEGTPNPAINAKVQACQQEKINACIAKPCGEFDACVNALQQGGGKQGGQQQQGESDPKLKAKIQACTDEKINACLAKPCGEFQACLNSLGAGGGGGGGAPDPAVQTKFMSCFPPPPSGGGPSSFINNSFLAAILGFLLK</sequence>
<dbReference type="EMBL" id="MFHI01000035">
    <property type="protein sequence ID" value="OGF77760.1"/>
    <property type="molecule type" value="Genomic_DNA"/>
</dbReference>
<reference evidence="2 3" key="1">
    <citation type="journal article" date="2016" name="Nat. Commun.">
        <title>Thousands of microbial genomes shed light on interconnected biogeochemical processes in an aquifer system.</title>
        <authorList>
            <person name="Anantharaman K."/>
            <person name="Brown C.T."/>
            <person name="Hug L.A."/>
            <person name="Sharon I."/>
            <person name="Castelle C.J."/>
            <person name="Probst A.J."/>
            <person name="Thomas B.C."/>
            <person name="Singh A."/>
            <person name="Wilkins M.J."/>
            <person name="Karaoz U."/>
            <person name="Brodie E.L."/>
            <person name="Williams K.H."/>
            <person name="Hubbard S.S."/>
            <person name="Banfield J.F."/>
        </authorList>
    </citation>
    <scope>NUCLEOTIDE SEQUENCE [LARGE SCALE GENOMIC DNA]</scope>
</reference>
<evidence type="ECO:0000256" key="1">
    <source>
        <dbReference type="SAM" id="Phobius"/>
    </source>
</evidence>
<proteinExistence type="predicted"/>
<dbReference type="AlphaFoldDB" id="A0A1F5WQ62"/>
<name>A0A1F5WQ62_9BACT</name>
<keyword evidence="1" id="KW-1133">Transmembrane helix</keyword>
<dbReference type="Proteomes" id="UP000178425">
    <property type="component" value="Unassembled WGS sequence"/>
</dbReference>
<organism evidence="2 3">
    <name type="scientific">Candidatus Giovannonibacteria bacterium RIFCSPHIGHO2_02_43_13</name>
    <dbReference type="NCBI Taxonomy" id="1798330"/>
    <lineage>
        <taxon>Bacteria</taxon>
        <taxon>Candidatus Giovannoniibacteriota</taxon>
    </lineage>
</organism>
<keyword evidence="1" id="KW-0472">Membrane</keyword>
<feature type="transmembrane region" description="Helical" evidence="1">
    <location>
        <begin position="12"/>
        <end position="32"/>
    </location>
</feature>
<gene>
    <name evidence="2" type="ORF">A2W54_03255</name>
</gene>